<dbReference type="PANTHER" id="PTHR30069">
    <property type="entry name" value="TONB-DEPENDENT OUTER MEMBRANE RECEPTOR"/>
    <property type="match status" value="1"/>
</dbReference>
<keyword evidence="7" id="KW-0732">Signal</keyword>
<dbReference type="InterPro" id="IPR036942">
    <property type="entry name" value="Beta-barrel_TonB_sf"/>
</dbReference>
<evidence type="ECO:0000313" key="9">
    <source>
        <dbReference type="EMBL" id="QEE27032.1"/>
    </source>
</evidence>
<evidence type="ECO:0000256" key="5">
    <source>
        <dbReference type="ARBA" id="ARBA00023136"/>
    </source>
</evidence>
<dbReference type="InterPro" id="IPR039426">
    <property type="entry name" value="TonB-dep_rcpt-like"/>
</dbReference>
<comment type="subcellular location">
    <subcellularLocation>
        <location evidence="1">Cell outer membrane</location>
        <topology evidence="1">Multi-pass membrane protein</topology>
    </subcellularLocation>
</comment>
<dbReference type="GO" id="GO:0044718">
    <property type="term" value="P:siderophore transmembrane transport"/>
    <property type="evidence" value="ECO:0007669"/>
    <property type="project" value="TreeGrafter"/>
</dbReference>
<evidence type="ECO:0000256" key="7">
    <source>
        <dbReference type="SAM" id="SignalP"/>
    </source>
</evidence>
<sequence length="1082" mass="117292">MSKLRGFLSLASAAILGVSLNAVAQSTTQGAIAGTVFDTTDAVVSNAKITIHNDGTNQDVVLTSESSGEYRAPLLPPGTYTVTVDMAGFAASKTTQVVVQVGQVTTLNPHLSAGKTEQTVEVVADIPAIDFASATYGGHLSNTEIENIPINNRRWSSLALVTPGVTNDASGFGLLSFRAISAVLNNVQIDGTDDNQAFFGEERGRTRAGYSTSQVAVREFQVNTGVYSAEYGRAVGGVVNSVTKSGTNSLHGEVYFYHRNDKLSSINPKVNFPSFNTSTGKTDLIPFRPKDKRNQFGFGVGGALIKDKLFWFYAFDEFRRNFPGVAVAADPTSFFNTALPAGLAARGVTQARFTSALNELATELGQVPRYGNQNINTPKLDWQITPKHHVSFLYHRLRWDSPGGVQTQAAVSYARDSFGTDFVKLDYGVAKLDSLISSKMTNELRYMYGRELNWEGQQPYTDYSKSHFTGTNGNVPAVGVFTSVGFNAGSQYYSYRTSYPDERKWQIGDTASYSFGKHTLRFGTDILQNYDVFNNLYQSNGSYSYGSIANFLADIIVPNGACASSTGSTPAFAAANATTVYPCYSSINQGLGRPNFDLKTIDYGFFAQDDWKLSPNLTLNLGVRYDYESIPAPYSFAITAPQTAQHPSDKNNIAPRIGFAYDPFGRGKTVVRGGFGLYYGRVPNGVLLNTYANTGSTNAQAAFTYYNTSGVKLPNILGSGNPPSNPSIFYLANNLQNPYAEQFDLTVQQDLGKNNVLTLAYMGSLGRELPNYLNYNLDPTQTFTQSYTVTGSGNCGPLACGTVLTSKVYANRFVSSSGTKFNTLNPTYNAITGVLSNVNSSYNALTVDITRRSGKWLSYDANYTWAHALDYSQNQFTTAGANNWYDPYANPRSNYGNSSLNIRHRLVGWAIFNIPGRKDDTGLGYLTNGWSIKPLIQAQTGLPYSAGVSGTGPNQSSGCAATTATTGCLVPYSSGLGGTGVTYIPQLGRNSFYMPRAIVIDARLQKDFKLHEKYTFQLMAEGFNLANHQNVTGVGSTAYNMGSGTTTLTYQATSFGIPSSSGVNSNYAYQVRQFQFSGRIVF</sequence>
<dbReference type="SUPFAM" id="SSF49464">
    <property type="entry name" value="Carboxypeptidase regulatory domain-like"/>
    <property type="match status" value="1"/>
</dbReference>
<dbReference type="KEGG" id="talb:FTW19_02810"/>
<name>A0A5B9E469_9BACT</name>
<feature type="domain" description="TonB-dependent transporter Oar-like beta-barrel" evidence="8">
    <location>
        <begin position="242"/>
        <end position="333"/>
    </location>
</feature>
<evidence type="ECO:0000256" key="3">
    <source>
        <dbReference type="ARBA" id="ARBA00022452"/>
    </source>
</evidence>
<reference evidence="9 10" key="1">
    <citation type="submission" date="2019-08" db="EMBL/GenBank/DDBJ databases">
        <title>Complete genome sequence of Terriglobus albidus strain ORNL.</title>
        <authorList>
            <person name="Podar M."/>
        </authorList>
    </citation>
    <scope>NUCLEOTIDE SEQUENCE [LARGE SCALE GENOMIC DNA]</scope>
    <source>
        <strain evidence="9 10">ORNL</strain>
    </source>
</reference>
<dbReference type="EMBL" id="CP042806">
    <property type="protein sequence ID" value="QEE27032.1"/>
    <property type="molecule type" value="Genomic_DNA"/>
</dbReference>
<keyword evidence="5" id="KW-0472">Membrane</keyword>
<dbReference type="InterPro" id="IPR008969">
    <property type="entry name" value="CarboxyPept-like_regulatory"/>
</dbReference>
<dbReference type="Proteomes" id="UP000321820">
    <property type="component" value="Chromosome"/>
</dbReference>
<organism evidence="9 10">
    <name type="scientific">Terriglobus albidus</name>
    <dbReference type="NCBI Taxonomy" id="1592106"/>
    <lineage>
        <taxon>Bacteria</taxon>
        <taxon>Pseudomonadati</taxon>
        <taxon>Acidobacteriota</taxon>
        <taxon>Terriglobia</taxon>
        <taxon>Terriglobales</taxon>
        <taxon>Acidobacteriaceae</taxon>
        <taxon>Terriglobus</taxon>
    </lineage>
</organism>
<keyword evidence="4" id="KW-0812">Transmembrane</keyword>
<dbReference type="Gene3D" id="2.60.40.1120">
    <property type="entry name" value="Carboxypeptidase-like, regulatory domain"/>
    <property type="match status" value="1"/>
</dbReference>
<dbReference type="GO" id="GO:0015344">
    <property type="term" value="F:siderophore uptake transmembrane transporter activity"/>
    <property type="evidence" value="ECO:0007669"/>
    <property type="project" value="TreeGrafter"/>
</dbReference>
<feature type="signal peptide" evidence="7">
    <location>
        <begin position="1"/>
        <end position="24"/>
    </location>
</feature>
<feature type="chain" id="PRO_5023086044" evidence="7">
    <location>
        <begin position="25"/>
        <end position="1082"/>
    </location>
</feature>
<dbReference type="InterPro" id="IPR057601">
    <property type="entry name" value="Oar-like_b-barrel"/>
</dbReference>
<dbReference type="OrthoDB" id="97893at2"/>
<evidence type="ECO:0000259" key="8">
    <source>
        <dbReference type="Pfam" id="PF25183"/>
    </source>
</evidence>
<keyword evidence="10" id="KW-1185">Reference proteome</keyword>
<keyword evidence="3" id="KW-1134">Transmembrane beta strand</keyword>
<evidence type="ECO:0000256" key="4">
    <source>
        <dbReference type="ARBA" id="ARBA00022692"/>
    </source>
</evidence>
<dbReference type="Pfam" id="PF25183">
    <property type="entry name" value="OMP_b-brl_4"/>
    <property type="match status" value="2"/>
</dbReference>
<dbReference type="GO" id="GO:0009279">
    <property type="term" value="C:cell outer membrane"/>
    <property type="evidence" value="ECO:0007669"/>
    <property type="project" value="UniProtKB-SubCell"/>
</dbReference>
<feature type="domain" description="TonB-dependent transporter Oar-like beta-barrel" evidence="8">
    <location>
        <begin position="368"/>
        <end position="1075"/>
    </location>
</feature>
<dbReference type="Pfam" id="PF13620">
    <property type="entry name" value="CarboxypepD_reg"/>
    <property type="match status" value="1"/>
</dbReference>
<dbReference type="PANTHER" id="PTHR30069:SF46">
    <property type="entry name" value="OAR PROTEIN"/>
    <property type="match status" value="1"/>
</dbReference>
<keyword evidence="9" id="KW-0675">Receptor</keyword>
<evidence type="ECO:0000256" key="6">
    <source>
        <dbReference type="ARBA" id="ARBA00023237"/>
    </source>
</evidence>
<evidence type="ECO:0000256" key="2">
    <source>
        <dbReference type="ARBA" id="ARBA00022448"/>
    </source>
</evidence>
<dbReference type="RefSeq" id="WP_147646227.1">
    <property type="nucleotide sequence ID" value="NZ_CP042806.1"/>
</dbReference>
<dbReference type="SUPFAM" id="SSF56935">
    <property type="entry name" value="Porins"/>
    <property type="match status" value="1"/>
</dbReference>
<keyword evidence="6" id="KW-0998">Cell outer membrane</keyword>
<keyword evidence="2" id="KW-0813">Transport</keyword>
<dbReference type="Gene3D" id="2.40.170.20">
    <property type="entry name" value="TonB-dependent receptor, beta-barrel domain"/>
    <property type="match status" value="1"/>
</dbReference>
<evidence type="ECO:0000313" key="10">
    <source>
        <dbReference type="Proteomes" id="UP000321820"/>
    </source>
</evidence>
<evidence type="ECO:0000256" key="1">
    <source>
        <dbReference type="ARBA" id="ARBA00004571"/>
    </source>
</evidence>
<dbReference type="AlphaFoldDB" id="A0A5B9E469"/>
<gene>
    <name evidence="9" type="ORF">FTW19_02810</name>
</gene>
<proteinExistence type="predicted"/>
<accession>A0A5B9E469</accession>
<protein>
    <submittedName>
        <fullName evidence="9">TonB-dependent receptor</fullName>
    </submittedName>
</protein>